<dbReference type="GO" id="GO:0030288">
    <property type="term" value="C:outer membrane-bounded periplasmic space"/>
    <property type="evidence" value="ECO:0007669"/>
    <property type="project" value="TreeGrafter"/>
</dbReference>
<dbReference type="GO" id="GO:0030976">
    <property type="term" value="F:thiamine pyrophosphate binding"/>
    <property type="evidence" value="ECO:0007669"/>
    <property type="project" value="TreeGrafter"/>
</dbReference>
<evidence type="ECO:0000256" key="2">
    <source>
        <dbReference type="SAM" id="SignalP"/>
    </source>
</evidence>
<dbReference type="OrthoDB" id="305758at2"/>
<dbReference type="Pfam" id="PF13343">
    <property type="entry name" value="SBP_bac_6"/>
    <property type="match status" value="1"/>
</dbReference>
<dbReference type="Proteomes" id="UP000218677">
    <property type="component" value="Unassembled WGS sequence"/>
</dbReference>
<dbReference type="PANTHER" id="PTHR30006">
    <property type="entry name" value="THIAMINE-BINDING PERIPLASMIC PROTEIN-RELATED"/>
    <property type="match status" value="1"/>
</dbReference>
<protein>
    <submittedName>
        <fullName evidence="3">Fe(3+) ABC transporter substrate-binding protein</fullName>
    </submittedName>
</protein>
<evidence type="ECO:0000256" key="1">
    <source>
        <dbReference type="ARBA" id="ARBA00022729"/>
    </source>
</evidence>
<dbReference type="SUPFAM" id="SSF53850">
    <property type="entry name" value="Periplasmic binding protein-like II"/>
    <property type="match status" value="1"/>
</dbReference>
<comment type="caution">
    <text evidence="3">The sequence shown here is derived from an EMBL/GenBank/DDBJ whole genome shotgun (WGS) entry which is preliminary data.</text>
</comment>
<dbReference type="Gene3D" id="3.40.190.10">
    <property type="entry name" value="Periplasmic binding protein-like II"/>
    <property type="match status" value="2"/>
</dbReference>
<evidence type="ECO:0000313" key="3">
    <source>
        <dbReference type="EMBL" id="PCF95926.1"/>
    </source>
</evidence>
<dbReference type="PIRSF" id="PIRSF002825">
    <property type="entry name" value="CfbpA"/>
    <property type="match status" value="1"/>
</dbReference>
<sequence length="334" mass="35978">MLKRPLGFIPVTTLAAAVAAASLALSAHAVASETLTLYTSQPNSDAQQTVDAFQAAYPDIEVEWVRDGTTQLMTRLRSELSAGVSNPDVLLIADSMTMESLKQEGHLQSYLSDERNGYDADLYDPEGYYYGTKLITTGIVYNTGAEHQPQSWQDLLGPDYEGMVTMPSPLYSGAALIHMAAISANPELGADYYDALHANRTEAQGGNGGVFNAVAAGSKPYGIVVDFLPIREAVKGSPVEFVFPEEGVSAVTEPVAIMQGTDNLDAAQKFVDFVLSQQGQELVSQQGYLPARNDVTPPEGFPERDSIVLMPVDIEQTLAQEAELKQRFSDLFGG</sequence>
<dbReference type="EMBL" id="NWUX01000006">
    <property type="protein sequence ID" value="PCF95926.1"/>
    <property type="molecule type" value="Genomic_DNA"/>
</dbReference>
<dbReference type="AlphaFoldDB" id="A0A2A4HMC5"/>
<accession>A0A2A4HMC5</accession>
<dbReference type="GO" id="GO:0030975">
    <property type="term" value="F:thiamine binding"/>
    <property type="evidence" value="ECO:0007669"/>
    <property type="project" value="TreeGrafter"/>
</dbReference>
<keyword evidence="4" id="KW-1185">Reference proteome</keyword>
<organism evidence="3 4">
    <name type="scientific">Vreelandella nigrificans</name>
    <dbReference type="NCBI Taxonomy" id="2042704"/>
    <lineage>
        <taxon>Bacteria</taxon>
        <taxon>Pseudomonadati</taxon>
        <taxon>Pseudomonadota</taxon>
        <taxon>Gammaproteobacteria</taxon>
        <taxon>Oceanospirillales</taxon>
        <taxon>Halomonadaceae</taxon>
        <taxon>Vreelandella</taxon>
    </lineage>
</organism>
<feature type="chain" id="PRO_5012969234" evidence="2">
    <location>
        <begin position="32"/>
        <end position="334"/>
    </location>
</feature>
<feature type="signal peptide" evidence="2">
    <location>
        <begin position="1"/>
        <end position="31"/>
    </location>
</feature>
<keyword evidence="1 2" id="KW-0732">Signal</keyword>
<proteinExistence type="predicted"/>
<gene>
    <name evidence="3" type="ORF">CPA45_09310</name>
</gene>
<dbReference type="InterPro" id="IPR026045">
    <property type="entry name" value="Ferric-bd"/>
</dbReference>
<dbReference type="GO" id="GO:0015888">
    <property type="term" value="P:thiamine transport"/>
    <property type="evidence" value="ECO:0007669"/>
    <property type="project" value="TreeGrafter"/>
</dbReference>
<reference evidence="4" key="1">
    <citation type="submission" date="2017-09" db="EMBL/GenBank/DDBJ databases">
        <authorList>
            <person name="Cho G.-S."/>
            <person name="Oguntoyinbo F.A."/>
            <person name="Cnockaert M."/>
            <person name="Kabisch J."/>
            <person name="Neve H."/>
            <person name="Bockelmann W."/>
            <person name="Wenning M."/>
            <person name="Franz C.M."/>
            <person name="Vandamme P."/>
        </authorList>
    </citation>
    <scope>NUCLEOTIDE SEQUENCE [LARGE SCALE GENOMIC DNA]</scope>
    <source>
        <strain evidence="4">MBT G8648</strain>
    </source>
</reference>
<dbReference type="PANTHER" id="PTHR30006:SF2">
    <property type="entry name" value="ABC TRANSPORTER SUBSTRATE-BINDING PROTEIN"/>
    <property type="match status" value="1"/>
</dbReference>
<dbReference type="CDD" id="cd13547">
    <property type="entry name" value="PBP2_Fbp_like_2"/>
    <property type="match status" value="1"/>
</dbReference>
<evidence type="ECO:0000313" key="4">
    <source>
        <dbReference type="Proteomes" id="UP000218677"/>
    </source>
</evidence>
<dbReference type="RefSeq" id="WP_096651282.1">
    <property type="nucleotide sequence ID" value="NZ_NWUX01000006.1"/>
</dbReference>
<name>A0A2A4HMC5_9GAMM</name>